<sequence>MKFNNERLILVVYLVYLSGNSSGKLPEKLRNIKKKWEKFTKGQGKGHDIFADINPLEYPWGNDTLREFHQERWNDYYKCLKTRHSTAGDRKTLYPSAIVTMEGSSIILPCGICISPSEYHTIESIDWFYNSTTDTNMTSVPVSTDEHTLISPSDRTLQIFNTALDKEGFYWCQLEDTMSNPYYVHVSNETDALRIVQGDEAPDALHPEPPVIIDEYGLRIFSDWSDWSSCSKCNIVGRKQRYGYCSIELVNYGGHHIRRKRNNDVNEPLDSDADLGTVIEKILIFFGNKLPCRSIYTPQKIQELAQIKNRKNELMRKFCKIKCEETVIFEIRDKSGNVIESANNSAGIYSVLQGVPEPLPSVQRETLYIKHGSKAELKCPGNLNSDTPMTWQIASKSINPLSISDESNGRISLDPHDRLIFKRLRFTDTNIYSCWQMGKLAGTIRLEVAYEVEFKIDHRVMMIGAIAILSTFIVVFFRAFRGRRRYTKH</sequence>
<dbReference type="SUPFAM" id="SSF48726">
    <property type="entry name" value="Immunoglobulin"/>
    <property type="match status" value="2"/>
</dbReference>
<feature type="transmembrane region" description="Helical" evidence="8">
    <location>
        <begin position="460"/>
        <end position="480"/>
    </location>
</feature>
<dbReference type="AlphaFoldDB" id="A0A9R1TMT2"/>
<dbReference type="InterPro" id="IPR039311">
    <property type="entry name" value="FAM187A/B"/>
</dbReference>
<evidence type="ECO:0000256" key="8">
    <source>
        <dbReference type="SAM" id="Phobius"/>
    </source>
</evidence>
<dbReference type="Proteomes" id="UP000694866">
    <property type="component" value="Unplaced"/>
</dbReference>
<feature type="signal peptide" evidence="9">
    <location>
        <begin position="1"/>
        <end position="23"/>
    </location>
</feature>
<evidence type="ECO:0000313" key="11">
    <source>
        <dbReference type="Proteomes" id="UP000694866"/>
    </source>
</evidence>
<dbReference type="PANTHER" id="PTHR32178:SF6">
    <property type="entry name" value="IG-LIKE DOMAIN-CONTAINING PROTEIN"/>
    <property type="match status" value="1"/>
</dbReference>
<feature type="chain" id="PRO_5040354443" evidence="9">
    <location>
        <begin position="24"/>
        <end position="489"/>
    </location>
</feature>
<dbReference type="GO" id="GO:0016020">
    <property type="term" value="C:membrane"/>
    <property type="evidence" value="ECO:0007669"/>
    <property type="project" value="UniProtKB-SubCell"/>
</dbReference>
<dbReference type="InterPro" id="IPR013783">
    <property type="entry name" value="Ig-like_fold"/>
</dbReference>
<evidence type="ECO:0000256" key="1">
    <source>
        <dbReference type="ARBA" id="ARBA00004479"/>
    </source>
</evidence>
<name>A0A9R1TMT2_9HYME</name>
<feature type="domain" description="Ig-like" evidence="10">
    <location>
        <begin position="89"/>
        <end position="187"/>
    </location>
</feature>
<evidence type="ECO:0000256" key="2">
    <source>
        <dbReference type="ARBA" id="ARBA00008727"/>
    </source>
</evidence>
<evidence type="ECO:0000256" key="9">
    <source>
        <dbReference type="SAM" id="SignalP"/>
    </source>
</evidence>
<keyword evidence="3 8" id="KW-0812">Transmembrane</keyword>
<evidence type="ECO:0000256" key="3">
    <source>
        <dbReference type="ARBA" id="ARBA00022692"/>
    </source>
</evidence>
<evidence type="ECO:0000313" key="12">
    <source>
        <dbReference type="RefSeq" id="XP_011312365.1"/>
    </source>
</evidence>
<keyword evidence="4 9" id="KW-0732">Signal</keyword>
<evidence type="ECO:0000256" key="4">
    <source>
        <dbReference type="ARBA" id="ARBA00022729"/>
    </source>
</evidence>
<dbReference type="InterPro" id="IPR007110">
    <property type="entry name" value="Ig-like_dom"/>
</dbReference>
<dbReference type="InterPro" id="IPR036179">
    <property type="entry name" value="Ig-like_dom_sf"/>
</dbReference>
<keyword evidence="7" id="KW-0325">Glycoprotein</keyword>
<reference evidence="12" key="1">
    <citation type="submission" date="2025-08" db="UniProtKB">
        <authorList>
            <consortium name="RefSeq"/>
        </authorList>
    </citation>
    <scope>IDENTIFICATION</scope>
    <source>
        <strain evidence="12">USDA-PBARC FA_bdor</strain>
        <tissue evidence="12">Whole organism</tissue>
    </source>
</reference>
<feature type="domain" description="Ig-like" evidence="10">
    <location>
        <begin position="356"/>
        <end position="434"/>
    </location>
</feature>
<dbReference type="RefSeq" id="XP_011312365.1">
    <property type="nucleotide sequence ID" value="XM_011314063.1"/>
</dbReference>
<evidence type="ECO:0000256" key="7">
    <source>
        <dbReference type="ARBA" id="ARBA00023180"/>
    </source>
</evidence>
<dbReference type="PROSITE" id="PS50835">
    <property type="entry name" value="IG_LIKE"/>
    <property type="match status" value="2"/>
</dbReference>
<dbReference type="SMART" id="SM00409">
    <property type="entry name" value="IG"/>
    <property type="match status" value="2"/>
</dbReference>
<dbReference type="Gene3D" id="2.60.40.10">
    <property type="entry name" value="Immunoglobulins"/>
    <property type="match status" value="2"/>
</dbReference>
<comment type="similarity">
    <text evidence="2">Belongs to the FAM187 family.</text>
</comment>
<evidence type="ECO:0000256" key="6">
    <source>
        <dbReference type="ARBA" id="ARBA00023136"/>
    </source>
</evidence>
<dbReference type="KEGG" id="fas:105272136"/>
<gene>
    <name evidence="12" type="primary">LOC105272136</name>
</gene>
<protein>
    <submittedName>
        <fullName evidence="12">Ig-like V-type domain-containing protein FAM187A</fullName>
    </submittedName>
</protein>
<organism evidence="11 12">
    <name type="scientific">Fopius arisanus</name>
    <dbReference type="NCBI Taxonomy" id="64838"/>
    <lineage>
        <taxon>Eukaryota</taxon>
        <taxon>Metazoa</taxon>
        <taxon>Ecdysozoa</taxon>
        <taxon>Arthropoda</taxon>
        <taxon>Hexapoda</taxon>
        <taxon>Insecta</taxon>
        <taxon>Pterygota</taxon>
        <taxon>Neoptera</taxon>
        <taxon>Endopterygota</taxon>
        <taxon>Hymenoptera</taxon>
        <taxon>Apocrita</taxon>
        <taxon>Ichneumonoidea</taxon>
        <taxon>Braconidae</taxon>
        <taxon>Opiinae</taxon>
        <taxon>Fopius</taxon>
    </lineage>
</organism>
<dbReference type="PANTHER" id="PTHR32178">
    <property type="entry name" value="FAM187"/>
    <property type="match status" value="1"/>
</dbReference>
<evidence type="ECO:0000256" key="5">
    <source>
        <dbReference type="ARBA" id="ARBA00022989"/>
    </source>
</evidence>
<keyword evidence="11" id="KW-1185">Reference proteome</keyword>
<dbReference type="InterPro" id="IPR003599">
    <property type="entry name" value="Ig_sub"/>
</dbReference>
<evidence type="ECO:0000259" key="10">
    <source>
        <dbReference type="PROSITE" id="PS50835"/>
    </source>
</evidence>
<dbReference type="GeneID" id="105272136"/>
<proteinExistence type="inferred from homology"/>
<keyword evidence="5 8" id="KW-1133">Transmembrane helix</keyword>
<dbReference type="OrthoDB" id="6434091at2759"/>
<keyword evidence="6 8" id="KW-0472">Membrane</keyword>
<comment type="subcellular location">
    <subcellularLocation>
        <location evidence="1">Membrane</location>
        <topology evidence="1">Single-pass type I membrane protein</topology>
    </subcellularLocation>
</comment>
<accession>A0A9R1TMT2</accession>